<dbReference type="InterPro" id="IPR029064">
    <property type="entry name" value="Ribosomal_eL30-like_sf"/>
</dbReference>
<feature type="compositionally biased region" description="Basic and acidic residues" evidence="4">
    <location>
        <begin position="772"/>
        <end position="795"/>
    </location>
</feature>
<dbReference type="Gene3D" id="1.25.40.20">
    <property type="entry name" value="Ankyrin repeat-containing domain"/>
    <property type="match status" value="2"/>
</dbReference>
<dbReference type="PANTHER" id="PTHR24198:SF165">
    <property type="entry name" value="ANKYRIN REPEAT-CONTAINING PROTEIN-RELATED"/>
    <property type="match status" value="1"/>
</dbReference>
<feature type="region of interest" description="Disordered" evidence="4">
    <location>
        <begin position="553"/>
        <end position="575"/>
    </location>
</feature>
<feature type="compositionally biased region" description="Low complexity" evidence="4">
    <location>
        <begin position="354"/>
        <end position="376"/>
    </location>
</feature>
<evidence type="ECO:0000256" key="2">
    <source>
        <dbReference type="ARBA" id="ARBA00023043"/>
    </source>
</evidence>
<evidence type="ECO:0000256" key="4">
    <source>
        <dbReference type="SAM" id="MobiDB-lite"/>
    </source>
</evidence>
<feature type="compositionally biased region" description="Polar residues" evidence="4">
    <location>
        <begin position="796"/>
        <end position="812"/>
    </location>
</feature>
<feature type="region of interest" description="Disordered" evidence="4">
    <location>
        <begin position="405"/>
        <end position="432"/>
    </location>
</feature>
<dbReference type="STRING" id="1344416.A0A139AH55"/>
<feature type="region of interest" description="Disordered" evidence="4">
    <location>
        <begin position="140"/>
        <end position="178"/>
    </location>
</feature>
<keyword evidence="2 3" id="KW-0040">ANK repeat</keyword>
<evidence type="ECO:0000313" key="8">
    <source>
        <dbReference type="Proteomes" id="UP000070544"/>
    </source>
</evidence>
<dbReference type="SMART" id="SM00248">
    <property type="entry name" value="ANK"/>
    <property type="match status" value="7"/>
</dbReference>
<feature type="compositionally biased region" description="Polar residues" evidence="4">
    <location>
        <begin position="1406"/>
        <end position="1423"/>
    </location>
</feature>
<evidence type="ECO:0000259" key="6">
    <source>
        <dbReference type="Pfam" id="PF01248"/>
    </source>
</evidence>
<dbReference type="Gene3D" id="3.30.1330.30">
    <property type="match status" value="1"/>
</dbReference>
<dbReference type="PROSITE" id="PS50297">
    <property type="entry name" value="ANK_REP_REGION"/>
    <property type="match status" value="2"/>
</dbReference>
<feature type="compositionally biased region" description="Basic and acidic residues" evidence="4">
    <location>
        <begin position="96"/>
        <end position="108"/>
    </location>
</feature>
<dbReference type="SUPFAM" id="SSF55315">
    <property type="entry name" value="L30e-like"/>
    <property type="match status" value="1"/>
</dbReference>
<feature type="region of interest" description="Disordered" evidence="4">
    <location>
        <begin position="728"/>
        <end position="818"/>
    </location>
</feature>
<keyword evidence="5" id="KW-0732">Signal</keyword>
<feature type="domain" description="Ribosomal protein eL8/eL30/eS12/Gadd45" evidence="6">
    <location>
        <begin position="923"/>
        <end position="1013"/>
    </location>
</feature>
<dbReference type="Pfam" id="PF00023">
    <property type="entry name" value="Ank"/>
    <property type="match status" value="1"/>
</dbReference>
<dbReference type="Pfam" id="PF01248">
    <property type="entry name" value="Ribosomal_L7Ae"/>
    <property type="match status" value="1"/>
</dbReference>
<feature type="chain" id="PRO_5007296179" description="Ribosomal protein eL8/eL30/eS12/Gadd45 domain-containing protein" evidence="5">
    <location>
        <begin position="30"/>
        <end position="1445"/>
    </location>
</feature>
<keyword evidence="8" id="KW-1185">Reference proteome</keyword>
<feature type="compositionally biased region" description="Basic residues" evidence="4">
    <location>
        <begin position="855"/>
        <end position="866"/>
    </location>
</feature>
<organism evidence="7 8">
    <name type="scientific">Gonapodya prolifera (strain JEL478)</name>
    <name type="common">Monoblepharis prolifera</name>
    <dbReference type="NCBI Taxonomy" id="1344416"/>
    <lineage>
        <taxon>Eukaryota</taxon>
        <taxon>Fungi</taxon>
        <taxon>Fungi incertae sedis</taxon>
        <taxon>Chytridiomycota</taxon>
        <taxon>Chytridiomycota incertae sedis</taxon>
        <taxon>Monoblepharidomycetes</taxon>
        <taxon>Monoblepharidales</taxon>
        <taxon>Gonapodyaceae</taxon>
        <taxon>Gonapodya</taxon>
    </lineage>
</organism>
<feature type="repeat" description="ANK" evidence="3">
    <location>
        <begin position="1179"/>
        <end position="1201"/>
    </location>
</feature>
<feature type="compositionally biased region" description="Basic residues" evidence="4">
    <location>
        <begin position="153"/>
        <end position="164"/>
    </location>
</feature>
<dbReference type="InterPro" id="IPR036770">
    <property type="entry name" value="Ankyrin_rpt-contain_sf"/>
</dbReference>
<dbReference type="PROSITE" id="PS50088">
    <property type="entry name" value="ANK_REPEAT"/>
    <property type="match status" value="2"/>
</dbReference>
<feature type="region of interest" description="Disordered" evidence="4">
    <location>
        <begin position="88"/>
        <end position="126"/>
    </location>
</feature>
<name>A0A139AH55_GONPJ</name>
<dbReference type="PANTHER" id="PTHR24198">
    <property type="entry name" value="ANKYRIN REPEAT AND PROTEIN KINASE DOMAIN-CONTAINING PROTEIN"/>
    <property type="match status" value="1"/>
</dbReference>
<keyword evidence="1" id="KW-0677">Repeat</keyword>
<dbReference type="InterPro" id="IPR002110">
    <property type="entry name" value="Ankyrin_rpt"/>
</dbReference>
<feature type="signal peptide" evidence="5">
    <location>
        <begin position="1"/>
        <end position="29"/>
    </location>
</feature>
<feature type="region of interest" description="Disordered" evidence="4">
    <location>
        <begin position="352"/>
        <end position="393"/>
    </location>
</feature>
<evidence type="ECO:0000256" key="3">
    <source>
        <dbReference type="PROSITE-ProRule" id="PRU00023"/>
    </source>
</evidence>
<dbReference type="EMBL" id="KQ965756">
    <property type="protein sequence ID" value="KXS16090.1"/>
    <property type="molecule type" value="Genomic_DNA"/>
</dbReference>
<evidence type="ECO:0000313" key="7">
    <source>
        <dbReference type="EMBL" id="KXS16090.1"/>
    </source>
</evidence>
<gene>
    <name evidence="7" type="ORF">M427DRAFT_495762</name>
</gene>
<feature type="region of interest" description="Disordered" evidence="4">
    <location>
        <begin position="499"/>
        <end position="518"/>
    </location>
</feature>
<dbReference type="OrthoDB" id="2161441at2759"/>
<feature type="compositionally biased region" description="Basic residues" evidence="4">
    <location>
        <begin position="759"/>
        <end position="771"/>
    </location>
</feature>
<dbReference type="SUPFAM" id="SSF48403">
    <property type="entry name" value="Ankyrin repeat"/>
    <property type="match status" value="1"/>
</dbReference>
<protein>
    <recommendedName>
        <fullName evidence="6">Ribosomal protein eL8/eL30/eS12/Gadd45 domain-containing protein</fullName>
    </recommendedName>
</protein>
<dbReference type="Proteomes" id="UP000070544">
    <property type="component" value="Unassembled WGS sequence"/>
</dbReference>
<sequence length="1445" mass="153556">MSNRCFVLHHHRDLILELIAAFLPTISNAGEDKPACGCRGQVAVREDDTLYSIKGCKSRSRSSGGGGGGGRKIGRWLRLLRGWDQTTMRRKRHCRPPPDPKWAAEERLGTGASPQVSPPVFQAGKIDNQKRTVSACMRCTSKGTRPRPDGSKHRATRVRQRRTRWGSMSGGRRVAGDAGCGVPVRGRIRRELDSAVLAERGVISLMSLPSAPTGGSASSSAAAADDAWIDVARERGTGAAGDAQSGERRRRGGLLHIPGRGGRGRGRGRGGAKGQPARRNPAGTRPRPSQFSLSDLVSIALDGGSGGGGSGSGREAASVGFTHVASNPAIGTSDPLAHIPPRLRHRHTQHMNNTGTTAAAGPSSALTATTTTTASPSPSPSPVPAPSHSTLDDFPSLRTLRAVAAAATSPPSHQLKRTTTSTPTPVHASRSVTRRTRFTVSTATAIVTAAAAAAPFRAVLRSGTSASANASARASATTAGLRGKGKGKSAVWATMATEAQHRGGGGGRDLRGARKKKPSKAKRAVLAYRATLRVTRAARLAVLAVAVAEVAAPDGPAQAERESERSTLQSSVAVVPRDGDEKEWVDVDVDVGVAADVETPEEPGRHTQGGQPASASTVTLPISHVSFTDLLDAPEFVPTADPPAPLPLPLTHSPPPPLPLQPPLPLPLPISTSPLYTHRALDLDDVPEFVPGAWADSVVVGALELEQEGEQGQEGEGEFVPVGSWADWVEDGAGGEVGGDVPHEEEREREQQGGEGSVRRGRAGRRRSKKGAKGEQEHEGTAQAKLRNDAEETRGEVQSNGRPQVWDGTNTALRGPARASGPLVSAVEHVEPVDDVEDGQDTPETAVEAPSPFAPRRKRHGRGKKRVRDESIDRGVKVALERDEGRIAPAGPGRYVTQIASEELDSSVSALLTKLAQFQLRQVQTNPTKAKSRRRLILGLRETTRHLRRGKPMKCVIVARNVEEALGDASPKTLLSELLDLCHSRTIPVVFAMTRRQLSTVARSNHRIAFAAVAVASSDGADEDLRTVLRHADHAADVWRVQFAKAQDSSCNKHNARGETPVWIAAREGYRDPRIVEACVANGWGLETADALLGYTPLLAAAVFGNGVVMGTLLRMEKPRVNLSAVSKEGETAALVLSASGRSEMLQALLTRAVEYDAMSGNSLSSGVTARLLTAGNFEGTTPLHSASRIPSADVVNVLLSFADKCRIALDGTRFDGRGGTAITYCCEVGSYEILRRLIERAPRPLGWSHVAFSGEVACSPVIMASKSGHLSLIRLLCRASSMELFQPPASKRTTPMKRREKREKPFKPDLAAVATMLNARDGKGKTALWWAAHNGYLDIVKELVWRGADCNIPDEGGESPLDVVGRGVSNELERGSAQLHVILEAPEEEVSHSSESEESDVGEFNPQSNLTTSKGLNGTIQSDEPGKIALIKEFLKSCSERESS</sequence>
<accession>A0A139AH55</accession>
<reference evidence="7 8" key="1">
    <citation type="journal article" date="2015" name="Genome Biol. Evol.">
        <title>Phylogenomic analyses indicate that early fungi evolved digesting cell walls of algal ancestors of land plants.</title>
        <authorList>
            <person name="Chang Y."/>
            <person name="Wang S."/>
            <person name="Sekimoto S."/>
            <person name="Aerts A.L."/>
            <person name="Choi C."/>
            <person name="Clum A."/>
            <person name="LaButti K.M."/>
            <person name="Lindquist E.A."/>
            <person name="Yee Ngan C."/>
            <person name="Ohm R.A."/>
            <person name="Salamov A.A."/>
            <person name="Grigoriev I.V."/>
            <person name="Spatafora J.W."/>
            <person name="Berbee M.L."/>
        </authorList>
    </citation>
    <scope>NUCLEOTIDE SEQUENCE [LARGE SCALE GENOMIC DNA]</scope>
    <source>
        <strain evidence="7 8">JEL478</strain>
    </source>
</reference>
<feature type="region of interest" description="Disordered" evidence="4">
    <location>
        <begin position="1387"/>
        <end position="1423"/>
    </location>
</feature>
<dbReference type="InterPro" id="IPR004038">
    <property type="entry name" value="Ribosomal_eL8/eL30/eS12/Gad45"/>
</dbReference>
<feature type="compositionally biased region" description="Basic and acidic residues" evidence="4">
    <location>
        <begin position="741"/>
        <end position="752"/>
    </location>
</feature>
<evidence type="ECO:0000256" key="1">
    <source>
        <dbReference type="ARBA" id="ARBA00022737"/>
    </source>
</evidence>
<feature type="repeat" description="ANK" evidence="3">
    <location>
        <begin position="1324"/>
        <end position="1356"/>
    </location>
</feature>
<feature type="region of interest" description="Disordered" evidence="4">
    <location>
        <begin position="235"/>
        <end position="291"/>
    </location>
</feature>
<feature type="region of interest" description="Disordered" evidence="4">
    <location>
        <begin position="834"/>
        <end position="870"/>
    </location>
</feature>
<proteinExistence type="predicted"/>
<evidence type="ECO:0000256" key="5">
    <source>
        <dbReference type="SAM" id="SignalP"/>
    </source>
</evidence>